<reference evidence="2" key="1">
    <citation type="submission" date="2020-02" db="EMBL/GenBank/DDBJ databases">
        <authorList>
            <person name="Meier V. D."/>
        </authorList>
    </citation>
    <scope>NUCLEOTIDE SEQUENCE</scope>
    <source>
        <strain evidence="2">AVDCRST_MAG05</strain>
    </source>
</reference>
<feature type="non-terminal residue" evidence="2">
    <location>
        <position position="23"/>
    </location>
</feature>
<gene>
    <name evidence="2" type="ORF">AVDCRST_MAG05-289</name>
</gene>
<dbReference type="AlphaFoldDB" id="A0A6J4R9W1"/>
<evidence type="ECO:0000313" key="2">
    <source>
        <dbReference type="EMBL" id="CAA9468280.1"/>
    </source>
</evidence>
<dbReference type="EMBL" id="CADCVM010000036">
    <property type="protein sequence ID" value="CAA9468280.1"/>
    <property type="molecule type" value="Genomic_DNA"/>
</dbReference>
<organism evidence="2">
    <name type="scientific">uncultured Rubrobacteraceae bacterium</name>
    <dbReference type="NCBI Taxonomy" id="349277"/>
    <lineage>
        <taxon>Bacteria</taxon>
        <taxon>Bacillati</taxon>
        <taxon>Actinomycetota</taxon>
        <taxon>Rubrobacteria</taxon>
        <taxon>Rubrobacterales</taxon>
        <taxon>Rubrobacteraceae</taxon>
        <taxon>environmental samples</taxon>
    </lineage>
</organism>
<evidence type="ECO:0000256" key="1">
    <source>
        <dbReference type="SAM" id="MobiDB-lite"/>
    </source>
</evidence>
<feature type="region of interest" description="Disordered" evidence="1">
    <location>
        <begin position="1"/>
        <end position="23"/>
    </location>
</feature>
<protein>
    <submittedName>
        <fullName evidence="2">Uncharacterized protein</fullName>
    </submittedName>
</protein>
<accession>A0A6J4R9W1</accession>
<sequence>MENRQTRERPPRAEEGAGRGVAV</sequence>
<proteinExistence type="predicted"/>
<feature type="compositionally biased region" description="Basic and acidic residues" evidence="1">
    <location>
        <begin position="1"/>
        <end position="17"/>
    </location>
</feature>
<name>A0A6J4R9W1_9ACTN</name>